<sequence length="36" mass="4258">MVQVRTVYCLTKTMLIYINKHSISKKQEQQISKSMV</sequence>
<evidence type="ECO:0000313" key="1">
    <source>
        <dbReference type="EMBL" id="JAD34516.1"/>
    </source>
</evidence>
<dbReference type="AlphaFoldDB" id="A0A0A8Z6T8"/>
<reference evidence="1" key="2">
    <citation type="journal article" date="2015" name="Data Brief">
        <title>Shoot transcriptome of the giant reed, Arundo donax.</title>
        <authorList>
            <person name="Barrero R.A."/>
            <person name="Guerrero F.D."/>
            <person name="Moolhuijzen P."/>
            <person name="Goolsby J.A."/>
            <person name="Tidwell J."/>
            <person name="Bellgard S.E."/>
            <person name="Bellgard M.I."/>
        </authorList>
    </citation>
    <scope>NUCLEOTIDE SEQUENCE</scope>
    <source>
        <tissue evidence="1">Shoot tissue taken approximately 20 cm above the soil surface</tissue>
    </source>
</reference>
<reference evidence="1" key="1">
    <citation type="submission" date="2014-09" db="EMBL/GenBank/DDBJ databases">
        <authorList>
            <person name="Magalhaes I.L.F."/>
            <person name="Oliveira U."/>
            <person name="Santos F.R."/>
            <person name="Vidigal T.H.D.A."/>
            <person name="Brescovit A.D."/>
            <person name="Santos A.J."/>
        </authorList>
    </citation>
    <scope>NUCLEOTIDE SEQUENCE</scope>
    <source>
        <tissue evidence="1">Shoot tissue taken approximately 20 cm above the soil surface</tissue>
    </source>
</reference>
<dbReference type="EMBL" id="GBRH01263379">
    <property type="protein sequence ID" value="JAD34516.1"/>
    <property type="molecule type" value="Transcribed_RNA"/>
</dbReference>
<accession>A0A0A8Z6T8</accession>
<protein>
    <submittedName>
        <fullName evidence="1">Uncharacterized protein</fullName>
    </submittedName>
</protein>
<name>A0A0A8Z6T8_ARUDO</name>
<proteinExistence type="predicted"/>
<organism evidence="1">
    <name type="scientific">Arundo donax</name>
    <name type="common">Giant reed</name>
    <name type="synonym">Donax arundinaceus</name>
    <dbReference type="NCBI Taxonomy" id="35708"/>
    <lineage>
        <taxon>Eukaryota</taxon>
        <taxon>Viridiplantae</taxon>
        <taxon>Streptophyta</taxon>
        <taxon>Embryophyta</taxon>
        <taxon>Tracheophyta</taxon>
        <taxon>Spermatophyta</taxon>
        <taxon>Magnoliopsida</taxon>
        <taxon>Liliopsida</taxon>
        <taxon>Poales</taxon>
        <taxon>Poaceae</taxon>
        <taxon>PACMAD clade</taxon>
        <taxon>Arundinoideae</taxon>
        <taxon>Arundineae</taxon>
        <taxon>Arundo</taxon>
    </lineage>
</organism>